<evidence type="ECO:0000313" key="1">
    <source>
        <dbReference type="EMBL" id="QQK07217.1"/>
    </source>
</evidence>
<name>A0AC61MP83_9FIRM</name>
<dbReference type="Proteomes" id="UP000595814">
    <property type="component" value="Chromosome"/>
</dbReference>
<reference evidence="1 2" key="1">
    <citation type="journal article" date="2022" name="Int. J. Syst. Evol. Microbiol.">
        <title>Miniphocaeibacter halophilus sp. nov., an ammonium-tolerant acetate-producing bacterium isolated from a biogas system.</title>
        <authorList>
            <person name="Schnurer A."/>
            <person name="Singh A."/>
            <person name="Bi S."/>
            <person name="Qiao W."/>
            <person name="Westerholm M."/>
        </authorList>
    </citation>
    <scope>NUCLEOTIDE SEQUENCE [LARGE SCALE GENOMIC DNA]</scope>
    <source>
        <strain evidence="1 2">AMB_01</strain>
    </source>
</reference>
<dbReference type="EMBL" id="CP066744">
    <property type="protein sequence ID" value="QQK07217.1"/>
    <property type="molecule type" value="Genomic_DNA"/>
</dbReference>
<keyword evidence="2" id="KW-1185">Reference proteome</keyword>
<proteinExistence type="predicted"/>
<evidence type="ECO:0000313" key="2">
    <source>
        <dbReference type="Proteomes" id="UP000595814"/>
    </source>
</evidence>
<gene>
    <name evidence="1" type="ORF">JFY71_07765</name>
</gene>
<sequence>MKALYYNGEKLSYVEDYSKPTRKENESLIKIELAGICNTDKEIMKGYRPDFKGILGHEFVGVVEDSKDKSLIGKRVVADINRGCGNCIYCTSNREKHCLTREVIGIDNHDGVFAEYLTWDTRLLHRIPDNLASEKALFTEPLAAAIEILDQVHIKPSTKVAVIGDGRLSFMISQVVALTGADLTIIGKHSDKLENFKAFAKTTTSTDDSYEIVIEATGSPSGFDTAKKITRKQGVIVVKSTYANNINIDLSYFVVNEITIKGSRCGPFKPALSLLEKGYVNFPNIKFFKLEEFEEAFKSKEFKIGFRIK</sequence>
<accession>A0AC61MP83</accession>
<protein>
    <submittedName>
        <fullName evidence="1">Alcohol dehydrogenase catalytic domain-containing protein</fullName>
    </submittedName>
</protein>
<organism evidence="1 2">
    <name type="scientific">Miniphocaeibacter halophilus</name>
    <dbReference type="NCBI Taxonomy" id="2931922"/>
    <lineage>
        <taxon>Bacteria</taxon>
        <taxon>Bacillati</taxon>
        <taxon>Bacillota</taxon>
        <taxon>Tissierellia</taxon>
        <taxon>Tissierellales</taxon>
        <taxon>Peptoniphilaceae</taxon>
        <taxon>Miniphocaeibacter</taxon>
    </lineage>
</organism>